<keyword evidence="1 2" id="KW-0808">Transferase</keyword>
<protein>
    <submittedName>
        <fullName evidence="2">CoA transferase</fullName>
    </submittedName>
</protein>
<dbReference type="GO" id="GO:0016740">
    <property type="term" value="F:transferase activity"/>
    <property type="evidence" value="ECO:0007669"/>
    <property type="project" value="UniProtKB-KW"/>
</dbReference>
<dbReference type="Proteomes" id="UP001067235">
    <property type="component" value="Unassembled WGS sequence"/>
</dbReference>
<proteinExistence type="predicted"/>
<dbReference type="InterPro" id="IPR044855">
    <property type="entry name" value="CoA-Trfase_III_dom3_sf"/>
</dbReference>
<comment type="caution">
    <text evidence="2">The sequence shown here is derived from an EMBL/GenBank/DDBJ whole genome shotgun (WGS) entry which is preliminary data.</text>
</comment>
<dbReference type="InterPro" id="IPR003673">
    <property type="entry name" value="CoA-Trfase_fam_III"/>
</dbReference>
<evidence type="ECO:0000313" key="2">
    <source>
        <dbReference type="EMBL" id="MCZ4548864.1"/>
    </source>
</evidence>
<organism evidence="2 3">
    <name type="scientific">Gordonia rubripertincta</name>
    <name type="common">Rhodococcus corallinus</name>
    <dbReference type="NCBI Taxonomy" id="36822"/>
    <lineage>
        <taxon>Bacteria</taxon>
        <taxon>Bacillati</taxon>
        <taxon>Actinomycetota</taxon>
        <taxon>Actinomycetes</taxon>
        <taxon>Mycobacteriales</taxon>
        <taxon>Gordoniaceae</taxon>
        <taxon>Gordonia</taxon>
    </lineage>
</organism>
<dbReference type="PANTHER" id="PTHR48207:SF3">
    <property type="entry name" value="SUCCINATE--HYDROXYMETHYLGLUTARATE COA-TRANSFERASE"/>
    <property type="match status" value="1"/>
</dbReference>
<dbReference type="EMBL" id="JAPWIE010000001">
    <property type="protein sequence ID" value="MCZ4548864.1"/>
    <property type="molecule type" value="Genomic_DNA"/>
</dbReference>
<dbReference type="Pfam" id="PF02515">
    <property type="entry name" value="CoA_transf_3"/>
    <property type="match status" value="1"/>
</dbReference>
<dbReference type="PANTHER" id="PTHR48207">
    <property type="entry name" value="SUCCINATE--HYDROXYMETHYLGLUTARATE COA-TRANSFERASE"/>
    <property type="match status" value="1"/>
</dbReference>
<gene>
    <name evidence="2" type="ORF">O4213_02645</name>
</gene>
<sequence>MSLSSHSSEGVAIDGRAAWQSSNTKGVLAGLRVLDLSRVLAGPFTAQMLADHGADVLKVEAPEGDETRMWGPPFGDDGSSAYYAGLNHSKDNITLDLRSEGGRAILAHLLDAADVVVENFKAGTMANWGFDYETVLAESRPDLVYCRITGFGVDGPMGGLPGYDAVLQSYGGLMSVNGYPDGNPLRVGVPIVDITAANMAFSGTLLALLDRMRTGLGQLVDIALLDAVVSILHPHSANWIVSEAIPQRTGDLHPTVVPYQVFPTAEGGFFVSAANNRQFAGLVSVLGVPELIEDPRFKTNSGRNANRDALIDVLTPLIANWSRDKLAGELTVAGVPSSPVNNVEQALTSPQVLHRELFIDSESYRGLGVPISLSRSSIRAPTPAVRAGADSDRILTSMGYGDAHIHALRSMGVLGDRSQ</sequence>
<dbReference type="RefSeq" id="WP_301569341.1">
    <property type="nucleotide sequence ID" value="NZ_JAPWIE010000001.1"/>
</dbReference>
<keyword evidence="3" id="KW-1185">Reference proteome</keyword>
<accession>A0ABT4MPD3</accession>
<dbReference type="Gene3D" id="3.30.1540.10">
    <property type="entry name" value="formyl-coa transferase, domain 3"/>
    <property type="match status" value="1"/>
</dbReference>
<dbReference type="InterPro" id="IPR050483">
    <property type="entry name" value="CoA-transferase_III_domain"/>
</dbReference>
<dbReference type="InterPro" id="IPR023606">
    <property type="entry name" value="CoA-Trfase_III_dom_1_sf"/>
</dbReference>
<name>A0ABT4MPD3_GORRU</name>
<dbReference type="SUPFAM" id="SSF89796">
    <property type="entry name" value="CoA-transferase family III (CaiB/BaiF)"/>
    <property type="match status" value="1"/>
</dbReference>
<evidence type="ECO:0000313" key="3">
    <source>
        <dbReference type="Proteomes" id="UP001067235"/>
    </source>
</evidence>
<evidence type="ECO:0000256" key="1">
    <source>
        <dbReference type="ARBA" id="ARBA00022679"/>
    </source>
</evidence>
<reference evidence="2" key="1">
    <citation type="submission" date="2022-12" db="EMBL/GenBank/DDBJ databases">
        <authorList>
            <person name="Krivoruchko A.V."/>
            <person name="Elkin A."/>
        </authorList>
    </citation>
    <scope>NUCLEOTIDE SEQUENCE</scope>
    <source>
        <strain evidence="2">IEGM 1388</strain>
    </source>
</reference>
<dbReference type="Gene3D" id="3.40.50.10540">
    <property type="entry name" value="Crotonobetainyl-coa:carnitine coa-transferase, domain 1"/>
    <property type="match status" value="1"/>
</dbReference>